<dbReference type="Proteomes" id="UP000255423">
    <property type="component" value="Unassembled WGS sequence"/>
</dbReference>
<gene>
    <name evidence="1" type="ORF">SAMN05661053_2846</name>
</gene>
<reference evidence="1 2" key="1">
    <citation type="submission" date="2017-08" db="EMBL/GenBank/DDBJ databases">
        <authorList>
            <person name="de Groot N.N."/>
        </authorList>
    </citation>
    <scope>NUCLEOTIDE SEQUENCE [LARGE SCALE GENOMIC DNA]</scope>
    <source>
        <strain evidence="1 2">HM2</strain>
    </source>
</reference>
<accession>A0A380SA73</accession>
<dbReference type="RefSeq" id="WP_109573637.1">
    <property type="nucleotide sequence ID" value="NZ_UHJL01000006.1"/>
</dbReference>
<evidence type="ECO:0000313" key="2">
    <source>
        <dbReference type="Proteomes" id="UP000255423"/>
    </source>
</evidence>
<sequence>MALINIENSISYRLVKGEIRILRKNPWVRPFLRYIMEHPNAKEKEISRDLFCDNGNARANAVKNILFFFEQEGLLESSPSFGYNLTNEGVKALDSSEIWQGLKGAFQLTLWTPVEDHPYVLDIQPVPEQWYDNGRNDLQEFPESYGKNIENVQLASNKIKLDVIGERYRPTFINTEYKASIKSNGEVSISAKSTVKGFKPFEVKFKVDKEVKSALIDEDEEDF</sequence>
<name>A0A380SA73_FIBSU</name>
<dbReference type="AlphaFoldDB" id="A0A380SA73"/>
<organism evidence="1 2">
    <name type="scientific">Fibrobacter succinogenes</name>
    <name type="common">Bacteroides succinogenes</name>
    <dbReference type="NCBI Taxonomy" id="833"/>
    <lineage>
        <taxon>Bacteria</taxon>
        <taxon>Pseudomonadati</taxon>
        <taxon>Fibrobacterota</taxon>
        <taxon>Fibrobacteria</taxon>
        <taxon>Fibrobacterales</taxon>
        <taxon>Fibrobacteraceae</taxon>
        <taxon>Fibrobacter</taxon>
    </lineage>
</organism>
<protein>
    <submittedName>
        <fullName evidence="1">Uncharacterized protein</fullName>
    </submittedName>
</protein>
<proteinExistence type="predicted"/>
<dbReference type="EMBL" id="UHJL01000006">
    <property type="protein sequence ID" value="SUQ26041.1"/>
    <property type="molecule type" value="Genomic_DNA"/>
</dbReference>
<evidence type="ECO:0000313" key="1">
    <source>
        <dbReference type="EMBL" id="SUQ26041.1"/>
    </source>
</evidence>